<organism evidence="2 3">
    <name type="scientific">Orbilia ellipsospora</name>
    <dbReference type="NCBI Taxonomy" id="2528407"/>
    <lineage>
        <taxon>Eukaryota</taxon>
        <taxon>Fungi</taxon>
        <taxon>Dikarya</taxon>
        <taxon>Ascomycota</taxon>
        <taxon>Pezizomycotina</taxon>
        <taxon>Orbiliomycetes</taxon>
        <taxon>Orbiliales</taxon>
        <taxon>Orbiliaceae</taxon>
        <taxon>Orbilia</taxon>
    </lineage>
</organism>
<comment type="caution">
    <text evidence="2">The sequence shown here is derived from an EMBL/GenBank/DDBJ whole genome shotgun (WGS) entry which is preliminary data.</text>
</comment>
<evidence type="ECO:0000313" key="2">
    <source>
        <dbReference type="EMBL" id="KAK6543998.1"/>
    </source>
</evidence>
<accession>A0AAV9XPJ7</accession>
<feature type="compositionally biased region" description="Basic and acidic residues" evidence="1">
    <location>
        <begin position="33"/>
        <end position="44"/>
    </location>
</feature>
<feature type="region of interest" description="Disordered" evidence="1">
    <location>
        <begin position="1"/>
        <end position="58"/>
    </location>
</feature>
<sequence>MELDTLVFTGIRSGGGKRHASGPAKLGGNASRQDGRKKGSEKETPSPSPIPGRFTMPRLVPASAFPSKRYIFQTTSETPGYAPSPQ</sequence>
<name>A0AAV9XPJ7_9PEZI</name>
<evidence type="ECO:0000313" key="3">
    <source>
        <dbReference type="Proteomes" id="UP001365542"/>
    </source>
</evidence>
<dbReference type="Proteomes" id="UP001365542">
    <property type="component" value="Unassembled WGS sequence"/>
</dbReference>
<proteinExistence type="predicted"/>
<reference evidence="2 3" key="1">
    <citation type="submission" date="2019-10" db="EMBL/GenBank/DDBJ databases">
        <authorList>
            <person name="Palmer J.M."/>
        </authorList>
    </citation>
    <scope>NUCLEOTIDE SEQUENCE [LARGE SCALE GENOMIC DNA]</scope>
    <source>
        <strain evidence="2 3">TWF694</strain>
    </source>
</reference>
<gene>
    <name evidence="2" type="ORF">TWF694_000713</name>
</gene>
<keyword evidence="3" id="KW-1185">Reference proteome</keyword>
<evidence type="ECO:0000256" key="1">
    <source>
        <dbReference type="SAM" id="MobiDB-lite"/>
    </source>
</evidence>
<dbReference type="AlphaFoldDB" id="A0AAV9XPJ7"/>
<protein>
    <submittedName>
        <fullName evidence="2">Uncharacterized protein</fullName>
    </submittedName>
</protein>
<dbReference type="EMBL" id="JAVHJO010000001">
    <property type="protein sequence ID" value="KAK6543998.1"/>
    <property type="molecule type" value="Genomic_DNA"/>
</dbReference>